<comment type="subcellular location">
    <subcellularLocation>
        <location evidence="1">Nucleus</location>
    </subcellularLocation>
</comment>
<comment type="catalytic activity">
    <reaction evidence="14">
        <text>L-seryl-[protein] + ATP = O-phospho-L-seryl-[protein] + ADP + H(+)</text>
        <dbReference type="Rhea" id="RHEA:17989"/>
        <dbReference type="Rhea" id="RHEA-COMP:9863"/>
        <dbReference type="Rhea" id="RHEA-COMP:11604"/>
        <dbReference type="ChEBI" id="CHEBI:15378"/>
        <dbReference type="ChEBI" id="CHEBI:29999"/>
        <dbReference type="ChEBI" id="CHEBI:30616"/>
        <dbReference type="ChEBI" id="CHEBI:83421"/>
        <dbReference type="ChEBI" id="CHEBI:456216"/>
        <dbReference type="EC" id="2.7.11.1"/>
    </reaction>
</comment>
<dbReference type="GO" id="GO:0016787">
    <property type="term" value="F:hydrolase activity"/>
    <property type="evidence" value="ECO:0007669"/>
    <property type="project" value="UniProtKB-KW"/>
</dbReference>
<keyword evidence="11" id="KW-0067">ATP-binding</keyword>
<feature type="domain" description="Protein kinase" evidence="15">
    <location>
        <begin position="11"/>
        <end position="224"/>
    </location>
</feature>
<dbReference type="SUPFAM" id="SSF56112">
    <property type="entry name" value="Protein kinase-like (PK-like)"/>
    <property type="match status" value="1"/>
</dbReference>
<dbReference type="FunFam" id="3.30.200.20:FF:000201">
    <property type="entry name" value="TP53-regulating kinase isoform X1"/>
    <property type="match status" value="1"/>
</dbReference>
<dbReference type="InterPro" id="IPR008266">
    <property type="entry name" value="Tyr_kinase_AS"/>
</dbReference>
<evidence type="ECO:0000256" key="11">
    <source>
        <dbReference type="ARBA" id="ARBA00022840"/>
    </source>
</evidence>
<evidence type="ECO:0000256" key="5">
    <source>
        <dbReference type="ARBA" id="ARBA00022553"/>
    </source>
</evidence>
<dbReference type="FunFam" id="1.10.510.10:FF:000323">
    <property type="entry name" value="TP53-regulating kinase, putative"/>
    <property type="match status" value="1"/>
</dbReference>
<dbReference type="InterPro" id="IPR022495">
    <property type="entry name" value="Bud32"/>
</dbReference>
<accession>A0A8S1INB7</accession>
<gene>
    <name evidence="16" type="ORF">OSTQU699_LOCUS1941</name>
</gene>
<dbReference type="GO" id="GO:0005829">
    <property type="term" value="C:cytosol"/>
    <property type="evidence" value="ECO:0007669"/>
    <property type="project" value="TreeGrafter"/>
</dbReference>
<dbReference type="PANTHER" id="PTHR12209:SF0">
    <property type="entry name" value="EKC_KEOPS COMPLEX SUBUNIT TP53RK"/>
    <property type="match status" value="1"/>
</dbReference>
<organism evidence="16 17">
    <name type="scientific">Ostreobium quekettii</name>
    <dbReference type="NCBI Taxonomy" id="121088"/>
    <lineage>
        <taxon>Eukaryota</taxon>
        <taxon>Viridiplantae</taxon>
        <taxon>Chlorophyta</taxon>
        <taxon>core chlorophytes</taxon>
        <taxon>Ulvophyceae</taxon>
        <taxon>TCBD clade</taxon>
        <taxon>Bryopsidales</taxon>
        <taxon>Ostreobineae</taxon>
        <taxon>Ostreobiaceae</taxon>
        <taxon>Ostreobium</taxon>
    </lineage>
</organism>
<evidence type="ECO:0000256" key="3">
    <source>
        <dbReference type="ARBA" id="ARBA00012513"/>
    </source>
</evidence>
<evidence type="ECO:0000256" key="8">
    <source>
        <dbReference type="ARBA" id="ARBA00022741"/>
    </source>
</evidence>
<dbReference type="SMART" id="SM00220">
    <property type="entry name" value="S_TKc"/>
    <property type="match status" value="1"/>
</dbReference>
<comment type="similarity">
    <text evidence="2">Belongs to the protein kinase superfamily. BUD32 family.</text>
</comment>
<keyword evidence="4" id="KW-0723">Serine/threonine-protein kinase</keyword>
<sequence length="224" mass="25062">MEGDERALDVSTRGSLVRQGAEARVWEAPFLERPAIVKQRFSKKYRAAELDERLTLSRIKQEARSMLRARKLGVLTPVLYMVEYGSACLYMEKVAGRTVKDVVAELEAADRLNPLLDAIGRAVARMHDGGLIHGDLTTSNLMVREGDGRLVIIDFGLSSYSKLSEDKGVDLYVMERAFTSAHAGLEGAFERVLEAYKGASKYWSSVLNRFAEVRMRGRKRTMVG</sequence>
<evidence type="ECO:0000256" key="13">
    <source>
        <dbReference type="ARBA" id="ARBA00047899"/>
    </source>
</evidence>
<evidence type="ECO:0000256" key="2">
    <source>
        <dbReference type="ARBA" id="ARBA00010630"/>
    </source>
</evidence>
<dbReference type="InterPro" id="IPR011009">
    <property type="entry name" value="Kinase-like_dom_sf"/>
</dbReference>
<dbReference type="EMBL" id="CAJHUC010000508">
    <property type="protein sequence ID" value="CAD7696580.1"/>
    <property type="molecule type" value="Genomic_DNA"/>
</dbReference>
<dbReference type="Gene3D" id="1.10.510.10">
    <property type="entry name" value="Transferase(Phosphotransferase) domain 1"/>
    <property type="match status" value="1"/>
</dbReference>
<keyword evidence="12" id="KW-0539">Nucleus</keyword>
<protein>
    <recommendedName>
        <fullName evidence="3">non-specific serine/threonine protein kinase</fullName>
        <ecNumber evidence="3">2.7.11.1</ecNumber>
    </recommendedName>
</protein>
<dbReference type="GO" id="GO:0004674">
    <property type="term" value="F:protein serine/threonine kinase activity"/>
    <property type="evidence" value="ECO:0007669"/>
    <property type="project" value="UniProtKB-KW"/>
</dbReference>
<evidence type="ECO:0000256" key="1">
    <source>
        <dbReference type="ARBA" id="ARBA00004123"/>
    </source>
</evidence>
<dbReference type="InterPro" id="IPR000719">
    <property type="entry name" value="Prot_kinase_dom"/>
</dbReference>
<reference evidence="16" key="1">
    <citation type="submission" date="2020-12" db="EMBL/GenBank/DDBJ databases">
        <authorList>
            <person name="Iha C."/>
        </authorList>
    </citation>
    <scope>NUCLEOTIDE SEQUENCE</scope>
</reference>
<dbReference type="OrthoDB" id="3399at2759"/>
<proteinExistence type="inferred from homology"/>
<keyword evidence="9" id="KW-0418">Kinase</keyword>
<evidence type="ECO:0000256" key="7">
    <source>
        <dbReference type="ARBA" id="ARBA00022694"/>
    </source>
</evidence>
<dbReference type="PROSITE" id="PS00109">
    <property type="entry name" value="PROTEIN_KINASE_TYR"/>
    <property type="match status" value="1"/>
</dbReference>
<dbReference type="Proteomes" id="UP000708148">
    <property type="component" value="Unassembled WGS sequence"/>
</dbReference>
<dbReference type="EC" id="2.7.11.1" evidence="3"/>
<comment type="caution">
    <text evidence="16">The sequence shown here is derived from an EMBL/GenBank/DDBJ whole genome shotgun (WGS) entry which is preliminary data.</text>
</comment>
<dbReference type="PROSITE" id="PS50011">
    <property type="entry name" value="PROTEIN_KINASE_DOM"/>
    <property type="match status" value="1"/>
</dbReference>
<dbReference type="NCBIfam" id="TIGR03724">
    <property type="entry name" value="arch_bud32"/>
    <property type="match status" value="1"/>
</dbReference>
<keyword evidence="5" id="KW-0597">Phosphoprotein</keyword>
<evidence type="ECO:0000256" key="9">
    <source>
        <dbReference type="ARBA" id="ARBA00022777"/>
    </source>
</evidence>
<dbReference type="GO" id="GO:0005524">
    <property type="term" value="F:ATP binding"/>
    <property type="evidence" value="ECO:0007669"/>
    <property type="project" value="UniProtKB-KW"/>
</dbReference>
<dbReference type="PANTHER" id="PTHR12209">
    <property type="entry name" value="NON-SPECIFIC SERINE/THREONINE PROTEIN KINASE"/>
    <property type="match status" value="1"/>
</dbReference>
<keyword evidence="6" id="KW-0808">Transferase</keyword>
<comment type="catalytic activity">
    <reaction evidence="13">
        <text>L-threonyl-[protein] + ATP = O-phospho-L-threonyl-[protein] + ADP + H(+)</text>
        <dbReference type="Rhea" id="RHEA:46608"/>
        <dbReference type="Rhea" id="RHEA-COMP:11060"/>
        <dbReference type="Rhea" id="RHEA-COMP:11605"/>
        <dbReference type="ChEBI" id="CHEBI:15378"/>
        <dbReference type="ChEBI" id="CHEBI:30013"/>
        <dbReference type="ChEBI" id="CHEBI:30616"/>
        <dbReference type="ChEBI" id="CHEBI:61977"/>
        <dbReference type="ChEBI" id="CHEBI:456216"/>
        <dbReference type="EC" id="2.7.11.1"/>
    </reaction>
</comment>
<dbReference type="GO" id="GO:0008033">
    <property type="term" value="P:tRNA processing"/>
    <property type="evidence" value="ECO:0007669"/>
    <property type="project" value="UniProtKB-KW"/>
</dbReference>
<evidence type="ECO:0000313" key="17">
    <source>
        <dbReference type="Proteomes" id="UP000708148"/>
    </source>
</evidence>
<evidence type="ECO:0000256" key="14">
    <source>
        <dbReference type="ARBA" id="ARBA00048679"/>
    </source>
</evidence>
<dbReference type="GO" id="GO:0000408">
    <property type="term" value="C:EKC/KEOPS complex"/>
    <property type="evidence" value="ECO:0007669"/>
    <property type="project" value="TreeGrafter"/>
</dbReference>
<dbReference type="AlphaFoldDB" id="A0A8S1INB7"/>
<dbReference type="Gene3D" id="3.30.200.20">
    <property type="entry name" value="Phosphorylase Kinase, domain 1"/>
    <property type="match status" value="1"/>
</dbReference>
<evidence type="ECO:0000256" key="10">
    <source>
        <dbReference type="ARBA" id="ARBA00022801"/>
    </source>
</evidence>
<evidence type="ECO:0000313" key="16">
    <source>
        <dbReference type="EMBL" id="CAD7696580.1"/>
    </source>
</evidence>
<evidence type="ECO:0000256" key="12">
    <source>
        <dbReference type="ARBA" id="ARBA00023242"/>
    </source>
</evidence>
<keyword evidence="7" id="KW-0819">tRNA processing</keyword>
<keyword evidence="10" id="KW-0378">Hydrolase</keyword>
<keyword evidence="8" id="KW-0547">Nucleotide-binding</keyword>
<name>A0A8S1INB7_9CHLO</name>
<evidence type="ECO:0000259" key="15">
    <source>
        <dbReference type="PROSITE" id="PS50011"/>
    </source>
</evidence>
<dbReference type="GO" id="GO:0070525">
    <property type="term" value="P:tRNA threonylcarbamoyladenosine metabolic process"/>
    <property type="evidence" value="ECO:0007669"/>
    <property type="project" value="TreeGrafter"/>
</dbReference>
<evidence type="ECO:0000256" key="6">
    <source>
        <dbReference type="ARBA" id="ARBA00022679"/>
    </source>
</evidence>
<keyword evidence="17" id="KW-1185">Reference proteome</keyword>
<evidence type="ECO:0000256" key="4">
    <source>
        <dbReference type="ARBA" id="ARBA00022527"/>
    </source>
</evidence>
<dbReference type="Pfam" id="PF00069">
    <property type="entry name" value="Pkinase"/>
    <property type="match status" value="1"/>
</dbReference>
<dbReference type="GO" id="GO:0005634">
    <property type="term" value="C:nucleus"/>
    <property type="evidence" value="ECO:0007669"/>
    <property type="project" value="UniProtKB-SubCell"/>
</dbReference>